<gene>
    <name evidence="2" type="ORF">MSVAZ_2706</name>
</gene>
<name>A0A0E3Q7Q2_9EURY</name>
<dbReference type="PATRIC" id="fig|1434123.4.peg.3324"/>
<accession>A0A0E3Q7Q2</accession>
<dbReference type="SMART" id="SM00901">
    <property type="entry name" value="FRG"/>
    <property type="match status" value="1"/>
</dbReference>
<protein>
    <recommendedName>
        <fullName evidence="1">FRG domain-containing protein</fullName>
    </recommendedName>
</protein>
<evidence type="ECO:0000313" key="3">
    <source>
        <dbReference type="Proteomes" id="UP000033096"/>
    </source>
</evidence>
<dbReference type="GeneID" id="24811211"/>
<dbReference type="EMBL" id="CP009520">
    <property type="protein sequence ID" value="AKB44975.1"/>
    <property type="molecule type" value="Genomic_DNA"/>
</dbReference>
<feature type="domain" description="FRG" evidence="1">
    <location>
        <begin position="66"/>
        <end position="191"/>
    </location>
</feature>
<proteinExistence type="predicted"/>
<dbReference type="KEGG" id="mvc:MSVAZ_2706"/>
<dbReference type="AlphaFoldDB" id="A0A0E3Q7Q2"/>
<dbReference type="Pfam" id="PF08867">
    <property type="entry name" value="FRG"/>
    <property type="match status" value="1"/>
</dbReference>
<evidence type="ECO:0000259" key="1">
    <source>
        <dbReference type="SMART" id="SM00901"/>
    </source>
</evidence>
<organism evidence="2 3">
    <name type="scientific">Methanosarcina vacuolata Z-761</name>
    <dbReference type="NCBI Taxonomy" id="1434123"/>
    <lineage>
        <taxon>Archaea</taxon>
        <taxon>Methanobacteriati</taxon>
        <taxon>Methanobacteriota</taxon>
        <taxon>Stenosarchaea group</taxon>
        <taxon>Methanomicrobia</taxon>
        <taxon>Methanosarcinales</taxon>
        <taxon>Methanosarcinaceae</taxon>
        <taxon>Methanosarcina</taxon>
    </lineage>
</organism>
<dbReference type="Proteomes" id="UP000033096">
    <property type="component" value="Chromosome"/>
</dbReference>
<dbReference type="HOGENOM" id="CLU_768628_0_0_2"/>
<reference evidence="2 3" key="1">
    <citation type="submission" date="2014-07" db="EMBL/GenBank/DDBJ databases">
        <title>Methanogenic archaea and the global carbon cycle.</title>
        <authorList>
            <person name="Henriksen J.R."/>
            <person name="Luke J."/>
            <person name="Reinhart S."/>
            <person name="Benedict M.N."/>
            <person name="Youngblut N.D."/>
            <person name="Metcalf M.E."/>
            <person name="Whitaker R.J."/>
            <person name="Metcalf W.W."/>
        </authorList>
    </citation>
    <scope>NUCLEOTIDE SEQUENCE [LARGE SCALE GENOMIC DNA]</scope>
    <source>
        <strain evidence="2 3">Z-761</strain>
    </source>
</reference>
<evidence type="ECO:0000313" key="2">
    <source>
        <dbReference type="EMBL" id="AKB44975.1"/>
    </source>
</evidence>
<keyword evidence="3" id="KW-1185">Reference proteome</keyword>
<dbReference type="RefSeq" id="WP_048122046.1">
    <property type="nucleotide sequence ID" value="NZ_CP009520.1"/>
</dbReference>
<sequence>MTIDFNETDKYFEINFLNEEKPHSLLLDLYFNPAKILGDYFEKIFPRDIEYQKNHALIPYTVDFIGWNGWLFRGHKDAGWKLETSFERLIHNRTIFKNDFEIETDRTKFRDYFEIEMGMIREFRRKVFEYAPHLKSLREEDYYEWIANMQHYGCKTRFLDVTFSFFVALYFAVESIEFSKVNEDSKKGMFTIWFFNRMWIEKRYKDFLPREIMDLYNKYDQFGKDVRIQDKVLNYVPDLKKQKKEFKDAFKTVINMTPYYLNERLVRQKGSFLVPTNPYCSFEENLFNMIKDKNDIFRIIKVNVEYNDKSLLYMLKFLDEMNNTSSVLFNSIEGLCKNINYKSLLPNDSIIISPNKGIKS</sequence>
<dbReference type="InterPro" id="IPR014966">
    <property type="entry name" value="FRG-dom"/>
</dbReference>